<feature type="domain" description="Metallo-beta-lactamase" evidence="5">
    <location>
        <begin position="12"/>
        <end position="177"/>
    </location>
</feature>
<proteinExistence type="predicted"/>
<dbReference type="InterPro" id="IPR051453">
    <property type="entry name" value="MBL_Glyoxalase_II"/>
</dbReference>
<dbReference type="AlphaFoldDB" id="A0A1W1CGE6"/>
<evidence type="ECO:0000256" key="3">
    <source>
        <dbReference type="ARBA" id="ARBA00022801"/>
    </source>
</evidence>
<dbReference type="SUPFAM" id="SSF56281">
    <property type="entry name" value="Metallo-hydrolase/oxidoreductase"/>
    <property type="match status" value="1"/>
</dbReference>
<dbReference type="Pfam" id="PF00753">
    <property type="entry name" value="Lactamase_B"/>
    <property type="match status" value="1"/>
</dbReference>
<evidence type="ECO:0000313" key="6">
    <source>
        <dbReference type="EMBL" id="SFV64771.1"/>
    </source>
</evidence>
<gene>
    <name evidence="6" type="ORF">MNB_SV-12-124</name>
</gene>
<evidence type="ECO:0000256" key="2">
    <source>
        <dbReference type="ARBA" id="ARBA00022723"/>
    </source>
</evidence>
<dbReference type="InterPro" id="IPR001279">
    <property type="entry name" value="Metallo-B-lactamas"/>
</dbReference>
<dbReference type="SMART" id="SM00849">
    <property type="entry name" value="Lactamase_B"/>
    <property type="match status" value="1"/>
</dbReference>
<organism evidence="6">
    <name type="scientific">hydrothermal vent metagenome</name>
    <dbReference type="NCBI Taxonomy" id="652676"/>
    <lineage>
        <taxon>unclassified sequences</taxon>
        <taxon>metagenomes</taxon>
        <taxon>ecological metagenomes</taxon>
    </lineage>
</organism>
<protein>
    <submittedName>
        <fullName evidence="6">Hydroxyacylglutathione hydrolase</fullName>
        <ecNumber evidence="6">3.1.2.6</ecNumber>
    </submittedName>
</protein>
<sequence>MEIKIQPMGMTQTNCYIITINNSDLIIDPGMGATEWVLNNTTNPIAILNTHGHYDHIWSNAELQTKLKIPLYIPKDDAFMLEQDPLGRGAPKSRADVLVEGNEKISIKGVEIQYRLFAGHTPGNSIIEIGDIWLSGDFLFQQSIGRWDFPYSSGEKMIKSLEKAMKIEKDFTLYPGHGMSTTLKQEQRGMPMWINYIKNNM</sequence>
<evidence type="ECO:0000259" key="5">
    <source>
        <dbReference type="SMART" id="SM00849"/>
    </source>
</evidence>
<dbReference type="GO" id="GO:0004416">
    <property type="term" value="F:hydroxyacylglutathione hydrolase activity"/>
    <property type="evidence" value="ECO:0007669"/>
    <property type="project" value="UniProtKB-EC"/>
</dbReference>
<comment type="cofactor">
    <cofactor evidence="1">
        <name>Zn(2+)</name>
        <dbReference type="ChEBI" id="CHEBI:29105"/>
    </cofactor>
</comment>
<name>A0A1W1CGE6_9ZZZZ</name>
<keyword evidence="2" id="KW-0479">Metal-binding</keyword>
<evidence type="ECO:0000256" key="1">
    <source>
        <dbReference type="ARBA" id="ARBA00001947"/>
    </source>
</evidence>
<dbReference type="EC" id="3.1.2.6" evidence="6"/>
<dbReference type="PANTHER" id="PTHR46233">
    <property type="entry name" value="HYDROXYACYLGLUTATHIONE HYDROLASE GLOC"/>
    <property type="match status" value="1"/>
</dbReference>
<reference evidence="6" key="1">
    <citation type="submission" date="2016-10" db="EMBL/GenBank/DDBJ databases">
        <authorList>
            <person name="de Groot N.N."/>
        </authorList>
    </citation>
    <scope>NUCLEOTIDE SEQUENCE</scope>
</reference>
<dbReference type="CDD" id="cd06262">
    <property type="entry name" value="metallo-hydrolase-like_MBL-fold"/>
    <property type="match status" value="1"/>
</dbReference>
<keyword evidence="4" id="KW-0862">Zinc</keyword>
<dbReference type="Gene3D" id="3.60.15.10">
    <property type="entry name" value="Ribonuclease Z/Hydroxyacylglutathione hydrolase-like"/>
    <property type="match status" value="1"/>
</dbReference>
<dbReference type="PANTHER" id="PTHR46233:SF3">
    <property type="entry name" value="HYDROXYACYLGLUTATHIONE HYDROLASE GLOC"/>
    <property type="match status" value="1"/>
</dbReference>
<dbReference type="GO" id="GO:0046872">
    <property type="term" value="F:metal ion binding"/>
    <property type="evidence" value="ECO:0007669"/>
    <property type="project" value="UniProtKB-KW"/>
</dbReference>
<accession>A0A1W1CGE6</accession>
<keyword evidence="3 6" id="KW-0378">Hydrolase</keyword>
<dbReference type="EMBL" id="FPHE01000135">
    <property type="protein sequence ID" value="SFV64771.1"/>
    <property type="molecule type" value="Genomic_DNA"/>
</dbReference>
<evidence type="ECO:0000256" key="4">
    <source>
        <dbReference type="ARBA" id="ARBA00022833"/>
    </source>
</evidence>
<dbReference type="InterPro" id="IPR036866">
    <property type="entry name" value="RibonucZ/Hydroxyglut_hydro"/>
</dbReference>